<feature type="region of interest" description="Disordered" evidence="3">
    <location>
        <begin position="406"/>
        <end position="451"/>
    </location>
</feature>
<feature type="repeat" description="ANK" evidence="2">
    <location>
        <begin position="613"/>
        <end position="637"/>
    </location>
</feature>
<evidence type="ECO:0000256" key="3">
    <source>
        <dbReference type="SAM" id="MobiDB-lite"/>
    </source>
</evidence>
<dbReference type="Pfam" id="PF02493">
    <property type="entry name" value="MORN"/>
    <property type="match status" value="2"/>
</dbReference>
<sequence>MLSKFKQISIEDLENFEGFTVRDCYHGEGSYYWLDFPKCTYEGYFYANIKDGYGIMSYPDCSTFQGLFKENKRFGPGVFTYADGSQDVGHWCGGKLVRLAIIVGEIPSIATTHNAQMKLLNFRKLVDIKDEVEYQKYILEKMECDKIILDQYHLLYSDSIKNPKSLLFNKPFFDGHFFGVFNSKEDSDSNIFVKEFTDVKDYIDLEPDSLKISGKLNSSKKVEEPILVRAWNNGNLAIDILRHCFRHRKFEKKLWFTNAHIIRRKRNHFRDAGKLELACKQFLKACLSNDISTIKKIVKEYNLDIDISDAAGNSAFHFAMITDDCNMIEKLIDLEANINQCNDEGLTPLSLSLLKYLGTKHEISDWSEAFLPNEETDKKENGGHIKQKYVFDLSFSHFKAVADEKEGVNKKQKKGGKNKLTKNKVAKEGKKTKLSKSDPVQNQQDDEQELKKGRLNNIKKTCVTLLNNGADLNEISVPMPGMFLVLYCENFDFLKAALSCKGNINSKLPEELGNLSMLHTVCLLPYSNETLEMVKIILIEGADTNAKTTVNYALPFCGPLGLPDTILEEIDCGFTALQVLCMRPDGEYIDGKEILIEIVSLLIKVTHMKELFQGHSPLSMAIASGNISIVKTLLQSNIILPDQILGHQVGTALTVLLDPVRLKFVPLELLIQMMSCLIDAGANPLLIVNINSFRGTSLQYAHYNLENMKAQISTLSKKKKEKQLKNEEIKKYTIIVDHLNRKI</sequence>
<dbReference type="InterPro" id="IPR053064">
    <property type="entry name" value="Ankyrin-MYND_domain-protein"/>
</dbReference>
<proteinExistence type="predicted"/>
<dbReference type="InterPro" id="IPR036770">
    <property type="entry name" value="Ankyrin_rpt-contain_sf"/>
</dbReference>
<evidence type="ECO:0000256" key="1">
    <source>
        <dbReference type="ARBA" id="ARBA00022737"/>
    </source>
</evidence>
<feature type="repeat" description="ANK" evidence="2">
    <location>
        <begin position="311"/>
        <end position="343"/>
    </location>
</feature>
<accession>A0A1B6D3I8</accession>
<keyword evidence="2" id="KW-0040">ANK repeat</keyword>
<dbReference type="AlphaFoldDB" id="A0A1B6D3I8"/>
<feature type="compositionally biased region" description="Basic residues" evidence="3">
    <location>
        <begin position="410"/>
        <end position="424"/>
    </location>
</feature>
<keyword evidence="1" id="KW-0677">Repeat</keyword>
<dbReference type="Gene3D" id="2.20.110.10">
    <property type="entry name" value="Histone H3 K4-specific methyltransferase SET7/9 N-terminal domain"/>
    <property type="match status" value="1"/>
</dbReference>
<dbReference type="Gene3D" id="1.25.40.20">
    <property type="entry name" value="Ankyrin repeat-containing domain"/>
    <property type="match status" value="2"/>
</dbReference>
<protein>
    <submittedName>
        <fullName evidence="4">Uncharacterized protein</fullName>
    </submittedName>
</protein>
<dbReference type="PROSITE" id="PS50297">
    <property type="entry name" value="ANK_REP_REGION"/>
    <property type="match status" value="1"/>
</dbReference>
<dbReference type="EMBL" id="GEDC01017163">
    <property type="protein sequence ID" value="JAS20135.1"/>
    <property type="molecule type" value="Transcribed_RNA"/>
</dbReference>
<dbReference type="PANTHER" id="PTHR15897">
    <property type="entry name" value="ANKYRIN REPEAT AND MYND DOMAIN PROTEIN 1"/>
    <property type="match status" value="1"/>
</dbReference>
<dbReference type="InterPro" id="IPR002110">
    <property type="entry name" value="Ankyrin_rpt"/>
</dbReference>
<reference evidence="4" key="1">
    <citation type="submission" date="2015-12" db="EMBL/GenBank/DDBJ databases">
        <title>De novo transcriptome assembly of four potential Pierce s Disease insect vectors from Arizona vineyards.</title>
        <authorList>
            <person name="Tassone E.E."/>
        </authorList>
    </citation>
    <scope>NUCLEOTIDE SEQUENCE</scope>
</reference>
<dbReference type="InterPro" id="IPR003409">
    <property type="entry name" value="MORN"/>
</dbReference>
<organism evidence="4">
    <name type="scientific">Clastoptera arizonana</name>
    <name type="common">Arizona spittle bug</name>
    <dbReference type="NCBI Taxonomy" id="38151"/>
    <lineage>
        <taxon>Eukaryota</taxon>
        <taxon>Metazoa</taxon>
        <taxon>Ecdysozoa</taxon>
        <taxon>Arthropoda</taxon>
        <taxon>Hexapoda</taxon>
        <taxon>Insecta</taxon>
        <taxon>Pterygota</taxon>
        <taxon>Neoptera</taxon>
        <taxon>Paraneoptera</taxon>
        <taxon>Hemiptera</taxon>
        <taxon>Auchenorrhyncha</taxon>
        <taxon>Cercopoidea</taxon>
        <taxon>Clastopteridae</taxon>
        <taxon>Clastoptera</taxon>
    </lineage>
</organism>
<evidence type="ECO:0000256" key="2">
    <source>
        <dbReference type="PROSITE-ProRule" id="PRU00023"/>
    </source>
</evidence>
<gene>
    <name evidence="4" type="ORF">g.15991</name>
</gene>
<dbReference type="SMART" id="SM00698">
    <property type="entry name" value="MORN"/>
    <property type="match status" value="2"/>
</dbReference>
<dbReference type="SMART" id="SM00248">
    <property type="entry name" value="ANK"/>
    <property type="match status" value="4"/>
</dbReference>
<dbReference type="PROSITE" id="PS50088">
    <property type="entry name" value="ANK_REPEAT"/>
    <property type="match status" value="2"/>
</dbReference>
<name>A0A1B6D3I8_9HEMI</name>
<dbReference type="PANTHER" id="PTHR15897:SF2">
    <property type="entry name" value="ANKYRIN REPEAT AND MYND DOMAIN-CONTAINING PROTEIN 1"/>
    <property type="match status" value="1"/>
</dbReference>
<dbReference type="SUPFAM" id="SSF48403">
    <property type="entry name" value="Ankyrin repeat"/>
    <property type="match status" value="1"/>
</dbReference>
<dbReference type="SUPFAM" id="SSF82185">
    <property type="entry name" value="Histone H3 K4-specific methyltransferase SET7/9 N-terminal domain"/>
    <property type="match status" value="1"/>
</dbReference>
<evidence type="ECO:0000313" key="4">
    <source>
        <dbReference type="EMBL" id="JAS20135.1"/>
    </source>
</evidence>